<comment type="subcellular location">
    <subcellularLocation>
        <location evidence="1">Nucleus</location>
    </subcellularLocation>
</comment>
<evidence type="ECO:0000256" key="9">
    <source>
        <dbReference type="ARBA" id="ARBA00047811"/>
    </source>
</evidence>
<feature type="compositionally biased region" description="Basic residues" evidence="12">
    <location>
        <begin position="1"/>
        <end position="12"/>
    </location>
</feature>
<comment type="catalytic activity">
    <reaction evidence="10">
        <text>L-seryl-[protein] + ATP = O-phospho-L-seryl-[protein] + ADP + H(+)</text>
        <dbReference type="Rhea" id="RHEA:17989"/>
        <dbReference type="Rhea" id="RHEA-COMP:9863"/>
        <dbReference type="Rhea" id="RHEA-COMP:11604"/>
        <dbReference type="ChEBI" id="CHEBI:15378"/>
        <dbReference type="ChEBI" id="CHEBI:29999"/>
        <dbReference type="ChEBI" id="CHEBI:30616"/>
        <dbReference type="ChEBI" id="CHEBI:83421"/>
        <dbReference type="ChEBI" id="CHEBI:456216"/>
        <dbReference type="EC" id="2.7.11.22"/>
    </reaction>
</comment>
<proteinExistence type="inferred from homology"/>
<feature type="region of interest" description="Disordered" evidence="12">
    <location>
        <begin position="510"/>
        <end position="554"/>
    </location>
</feature>
<dbReference type="PANTHER" id="PTHR24056:SF233">
    <property type="entry name" value="CYCLIN-DEPENDENT KINASE 9"/>
    <property type="match status" value="1"/>
</dbReference>
<dbReference type="GO" id="GO:0005634">
    <property type="term" value="C:nucleus"/>
    <property type="evidence" value="ECO:0007669"/>
    <property type="project" value="UniProtKB-SubCell"/>
</dbReference>
<evidence type="ECO:0000256" key="5">
    <source>
        <dbReference type="ARBA" id="ARBA00022741"/>
    </source>
</evidence>
<feature type="binding site" evidence="11">
    <location>
        <position position="216"/>
    </location>
    <ligand>
        <name>ATP</name>
        <dbReference type="ChEBI" id="CHEBI:30616"/>
    </ligand>
</feature>
<comment type="caution">
    <text evidence="14">The sequence shown here is derived from an EMBL/GenBank/DDBJ whole genome shotgun (WGS) entry which is preliminary data.</text>
</comment>
<keyword evidence="6 14" id="KW-0418">Kinase</keyword>
<dbReference type="PROSITE" id="PS00108">
    <property type="entry name" value="PROTEIN_KINASE_ST"/>
    <property type="match status" value="1"/>
</dbReference>
<dbReference type="SMART" id="SM00220">
    <property type="entry name" value="S_TKc"/>
    <property type="match status" value="1"/>
</dbReference>
<keyword evidence="15" id="KW-1185">Reference proteome</keyword>
<comment type="catalytic activity">
    <reaction evidence="9">
        <text>L-threonyl-[protein] + ATP = O-phospho-L-threonyl-[protein] + ADP + H(+)</text>
        <dbReference type="Rhea" id="RHEA:46608"/>
        <dbReference type="Rhea" id="RHEA-COMP:11060"/>
        <dbReference type="Rhea" id="RHEA-COMP:11605"/>
        <dbReference type="ChEBI" id="CHEBI:15378"/>
        <dbReference type="ChEBI" id="CHEBI:30013"/>
        <dbReference type="ChEBI" id="CHEBI:30616"/>
        <dbReference type="ChEBI" id="CHEBI:61977"/>
        <dbReference type="ChEBI" id="CHEBI:456216"/>
        <dbReference type="EC" id="2.7.11.22"/>
    </reaction>
</comment>
<evidence type="ECO:0000256" key="7">
    <source>
        <dbReference type="ARBA" id="ARBA00022840"/>
    </source>
</evidence>
<feature type="compositionally biased region" description="Polar residues" evidence="12">
    <location>
        <begin position="72"/>
        <end position="82"/>
    </location>
</feature>
<dbReference type="GO" id="GO:0005524">
    <property type="term" value="F:ATP binding"/>
    <property type="evidence" value="ECO:0007669"/>
    <property type="project" value="UniProtKB-UniRule"/>
</dbReference>
<dbReference type="InterPro" id="IPR008271">
    <property type="entry name" value="Ser/Thr_kinase_AS"/>
</dbReference>
<dbReference type="Proteomes" id="UP000192578">
    <property type="component" value="Unassembled WGS sequence"/>
</dbReference>
<evidence type="ECO:0000313" key="15">
    <source>
        <dbReference type="Proteomes" id="UP000192578"/>
    </source>
</evidence>
<keyword evidence="4" id="KW-0808">Transferase</keyword>
<feature type="compositionally biased region" description="Polar residues" evidence="12">
    <location>
        <begin position="522"/>
        <end position="535"/>
    </location>
</feature>
<comment type="similarity">
    <text evidence="2">Belongs to the protein kinase superfamily. CMGC Ser/Thr protein kinase family. CDC2/CDKX subfamily.</text>
</comment>
<reference evidence="15" key="1">
    <citation type="submission" date="2017-01" db="EMBL/GenBank/DDBJ databases">
        <title>Comparative genomics of anhydrobiosis in the tardigrade Hypsibius dujardini.</title>
        <authorList>
            <person name="Yoshida Y."/>
            <person name="Koutsovoulos G."/>
            <person name="Laetsch D."/>
            <person name="Stevens L."/>
            <person name="Kumar S."/>
            <person name="Horikawa D."/>
            <person name="Ishino K."/>
            <person name="Komine S."/>
            <person name="Tomita M."/>
            <person name="Blaxter M."/>
            <person name="Arakawa K."/>
        </authorList>
    </citation>
    <scope>NUCLEOTIDE SEQUENCE [LARGE SCALE GENOMIC DNA]</scope>
    <source>
        <strain evidence="15">Z151</strain>
    </source>
</reference>
<dbReference type="InterPro" id="IPR050108">
    <property type="entry name" value="CDK"/>
</dbReference>
<dbReference type="GO" id="GO:0004693">
    <property type="term" value="F:cyclin-dependent protein serine/threonine kinase activity"/>
    <property type="evidence" value="ECO:0007669"/>
    <property type="project" value="UniProtKB-EC"/>
</dbReference>
<evidence type="ECO:0000256" key="6">
    <source>
        <dbReference type="ARBA" id="ARBA00022777"/>
    </source>
</evidence>
<dbReference type="PANTHER" id="PTHR24056">
    <property type="entry name" value="CELL DIVISION PROTEIN KINASE"/>
    <property type="match status" value="1"/>
</dbReference>
<feature type="compositionally biased region" description="Basic and acidic residues" evidence="12">
    <location>
        <begin position="32"/>
        <end position="43"/>
    </location>
</feature>
<accession>A0A1W0WN88</accession>
<evidence type="ECO:0000313" key="14">
    <source>
        <dbReference type="EMBL" id="OQV16627.1"/>
    </source>
</evidence>
<keyword evidence="3" id="KW-0723">Serine/threonine-protein kinase</keyword>
<evidence type="ECO:0000256" key="4">
    <source>
        <dbReference type="ARBA" id="ARBA00022679"/>
    </source>
</evidence>
<evidence type="ECO:0000256" key="11">
    <source>
        <dbReference type="PROSITE-ProRule" id="PRU10141"/>
    </source>
</evidence>
<dbReference type="Gene3D" id="1.10.510.10">
    <property type="entry name" value="Transferase(Phosphotransferase) domain 1"/>
    <property type="match status" value="1"/>
</dbReference>
<sequence length="554" mass="61980">MDHKEMSRKRKSVSPARDQRDYRSGGGGGGDRQADHYRNRDAAARGPPAYRDGNSHHSGGSHLQSHHQQNGTQNTDGAPRSQSVHRDGNSHHSGGSHHHGHHQQNGPQNQDGTARVSSTHRDGTSHQQTVGNHHAQQQNSLPSSQPPRPAPAAAAANPPVSTGPTNYDKYKSLSDIKYPYMTDFGEYERQTKIGQGTFGEVFKAKCKKTGRQVALKKILMENEKEGFPITALREIKILQQFDDPNVVKLFDICSSKASDFNRYRSTFYLVFEFCEHDLAGLLSNTKVKFSHGEVKTIMKQLLEGLFYIHAGKVLHRDMKTSNILLNKEGILKIADFGLARSFSQMGTKEKPNRFTNRVVTLWYRPPELLLGDRNYTPAIDVWGAACIMCELWTRSPILQGQNEQHQLTLIITLCGSITPEVYPDVAHLELYKTLDLQKDVVRDLKGKLGRHIQDKLALDLIDKLFTLNPGARPDCDAALNHDYFWSDPMPQPLANRMKSLTMSNFEYTANTHRQQQQQQQQPANQAGNRASSQVPGQHGGPPGAAGGFFRDRVF</sequence>
<dbReference type="OrthoDB" id="204883at2759"/>
<evidence type="ECO:0000256" key="1">
    <source>
        <dbReference type="ARBA" id="ARBA00004123"/>
    </source>
</evidence>
<evidence type="ECO:0000259" key="13">
    <source>
        <dbReference type="PROSITE" id="PS50011"/>
    </source>
</evidence>
<dbReference type="AlphaFoldDB" id="A0A1W0WN88"/>
<dbReference type="InterPro" id="IPR000719">
    <property type="entry name" value="Prot_kinase_dom"/>
</dbReference>
<feature type="domain" description="Protein kinase" evidence="13">
    <location>
        <begin position="187"/>
        <end position="484"/>
    </location>
</feature>
<feature type="compositionally biased region" description="Polar residues" evidence="12">
    <location>
        <begin position="125"/>
        <end position="135"/>
    </location>
</feature>
<protein>
    <submittedName>
        <fullName evidence="14">Cyclin-dependent kinase 9</fullName>
    </submittedName>
</protein>
<dbReference type="Gene3D" id="3.30.200.20">
    <property type="entry name" value="Phosphorylase Kinase, domain 1"/>
    <property type="match status" value="1"/>
</dbReference>
<keyword evidence="5 11" id="KW-0547">Nucleotide-binding</keyword>
<name>A0A1W0WN88_HYPEX</name>
<dbReference type="Pfam" id="PF00069">
    <property type="entry name" value="Pkinase"/>
    <property type="match status" value="1"/>
</dbReference>
<dbReference type="SUPFAM" id="SSF56112">
    <property type="entry name" value="Protein kinase-like (PK-like)"/>
    <property type="match status" value="1"/>
</dbReference>
<dbReference type="InterPro" id="IPR011009">
    <property type="entry name" value="Kinase-like_dom_sf"/>
</dbReference>
<dbReference type="PROSITE" id="PS00107">
    <property type="entry name" value="PROTEIN_KINASE_ATP"/>
    <property type="match status" value="1"/>
</dbReference>
<evidence type="ECO:0000256" key="2">
    <source>
        <dbReference type="ARBA" id="ARBA00006485"/>
    </source>
</evidence>
<dbReference type="InterPro" id="IPR017441">
    <property type="entry name" value="Protein_kinase_ATP_BS"/>
</dbReference>
<feature type="region of interest" description="Disordered" evidence="12">
    <location>
        <begin position="1"/>
        <end position="168"/>
    </location>
</feature>
<dbReference type="EMBL" id="MTYJ01000072">
    <property type="protein sequence ID" value="OQV16627.1"/>
    <property type="molecule type" value="Genomic_DNA"/>
</dbReference>
<feature type="compositionally biased region" description="Low complexity" evidence="12">
    <location>
        <begin position="56"/>
        <end position="71"/>
    </location>
</feature>
<organism evidence="14 15">
    <name type="scientific">Hypsibius exemplaris</name>
    <name type="common">Freshwater tardigrade</name>
    <dbReference type="NCBI Taxonomy" id="2072580"/>
    <lineage>
        <taxon>Eukaryota</taxon>
        <taxon>Metazoa</taxon>
        <taxon>Ecdysozoa</taxon>
        <taxon>Tardigrada</taxon>
        <taxon>Eutardigrada</taxon>
        <taxon>Parachela</taxon>
        <taxon>Hypsibioidea</taxon>
        <taxon>Hypsibiidae</taxon>
        <taxon>Hypsibius</taxon>
    </lineage>
</organism>
<dbReference type="FunFam" id="3.30.200.20:FF:000124">
    <property type="entry name" value="Cyclin-dependent kinase 4"/>
    <property type="match status" value="1"/>
</dbReference>
<evidence type="ECO:0000256" key="8">
    <source>
        <dbReference type="ARBA" id="ARBA00023242"/>
    </source>
</evidence>
<keyword evidence="7 11" id="KW-0067">ATP-binding</keyword>
<dbReference type="FunFam" id="1.10.510.10:FF:000203">
    <property type="entry name" value="Cyclin-dependent kinase 9"/>
    <property type="match status" value="1"/>
</dbReference>
<evidence type="ECO:0000256" key="12">
    <source>
        <dbReference type="SAM" id="MobiDB-lite"/>
    </source>
</evidence>
<dbReference type="GO" id="GO:0008353">
    <property type="term" value="F:RNA polymerase II CTD heptapeptide repeat kinase activity"/>
    <property type="evidence" value="ECO:0007669"/>
    <property type="project" value="TreeGrafter"/>
</dbReference>
<dbReference type="PROSITE" id="PS50011">
    <property type="entry name" value="PROTEIN_KINASE_DOM"/>
    <property type="match status" value="1"/>
</dbReference>
<evidence type="ECO:0000256" key="3">
    <source>
        <dbReference type="ARBA" id="ARBA00022527"/>
    </source>
</evidence>
<feature type="compositionally biased region" description="Gly residues" evidence="12">
    <location>
        <begin position="537"/>
        <end position="546"/>
    </location>
</feature>
<evidence type="ECO:0000256" key="10">
    <source>
        <dbReference type="ARBA" id="ARBA00048367"/>
    </source>
</evidence>
<gene>
    <name evidence="14" type="ORF">BV898_09296</name>
</gene>
<keyword evidence="8" id="KW-0539">Nucleus</keyword>